<dbReference type="AlphaFoldDB" id="A0AAN9VGW2"/>
<dbReference type="GO" id="GO:0008195">
    <property type="term" value="F:phosphatidate phosphatase activity"/>
    <property type="evidence" value="ECO:0007669"/>
    <property type="project" value="TreeGrafter"/>
</dbReference>
<dbReference type="EMBL" id="JAZDUA010000197">
    <property type="protein sequence ID" value="KAK7864694.1"/>
    <property type="molecule type" value="Genomic_DNA"/>
</dbReference>
<dbReference type="GO" id="GO:0006644">
    <property type="term" value="P:phospholipid metabolic process"/>
    <property type="evidence" value="ECO:0007669"/>
    <property type="project" value="InterPro"/>
</dbReference>
<dbReference type="GO" id="GO:0005886">
    <property type="term" value="C:plasma membrane"/>
    <property type="evidence" value="ECO:0007669"/>
    <property type="project" value="TreeGrafter"/>
</dbReference>
<keyword evidence="11" id="KW-1185">Reference proteome</keyword>
<reference evidence="10 11" key="1">
    <citation type="submission" date="2024-03" db="EMBL/GenBank/DDBJ databases">
        <title>The genome assembly and annotation of the cricket Gryllus longicercus Weissman &amp; Gray.</title>
        <authorList>
            <person name="Szrajer S."/>
            <person name="Gray D."/>
            <person name="Ylla G."/>
        </authorList>
    </citation>
    <scope>NUCLEOTIDE SEQUENCE [LARGE SCALE GENOMIC DNA]</scope>
    <source>
        <strain evidence="10">DAG 2021-001</strain>
        <tissue evidence="10">Whole body minus gut</tissue>
    </source>
</reference>
<dbReference type="GO" id="GO:0007165">
    <property type="term" value="P:signal transduction"/>
    <property type="evidence" value="ECO:0007669"/>
    <property type="project" value="TreeGrafter"/>
</dbReference>
<evidence type="ECO:0000256" key="3">
    <source>
        <dbReference type="ARBA" id="ARBA00022692"/>
    </source>
</evidence>
<feature type="transmembrane region" description="Helical" evidence="7">
    <location>
        <begin position="57"/>
        <end position="77"/>
    </location>
</feature>
<dbReference type="PANTHER" id="PTHR10165:SF103">
    <property type="entry name" value="PHOSPHOLIPID PHOSPHATASE HOMOLOG 1.2 HOMOLOG"/>
    <property type="match status" value="1"/>
</dbReference>
<proteinExistence type="inferred from homology"/>
<dbReference type="Gene3D" id="1.20.144.10">
    <property type="entry name" value="Phosphatidic acid phosphatase type 2/haloperoxidase"/>
    <property type="match status" value="1"/>
</dbReference>
<comment type="caution">
    <text evidence="10">The sequence shown here is derived from an EMBL/GenBank/DDBJ whole genome shotgun (WGS) entry which is preliminary data.</text>
</comment>
<feature type="chain" id="PRO_5042938818" description="Phosphatidic acid phosphatase type 2/haloperoxidase domain-containing protein" evidence="8">
    <location>
        <begin position="40"/>
        <end position="315"/>
    </location>
</feature>
<feature type="transmembrane region" description="Helical" evidence="7">
    <location>
        <begin position="171"/>
        <end position="190"/>
    </location>
</feature>
<evidence type="ECO:0000256" key="2">
    <source>
        <dbReference type="ARBA" id="ARBA00008816"/>
    </source>
</evidence>
<sequence length="315" mass="35432">MAARRARPWRRHLVDSLCGCSVVTFLALAESGLVPGTKAGFFCDDPAISFRFRGDTVSLTTLLATTALAPLLVVWLVEAWGRRPHDFAATESSKTRSEVGARLTAFWYREYLLGLGLVLLVTDFAKLLVGEPRPHFLHTCRPNCTAGYIVDFNCTNTDFSHWFIQDSTKSFPSGHASISIYTAFFLVWFLQRRLVKSSWLLVPWLQSLCILWALVCSLTRITDHRHHWWDVLAGAVVGIALGVFTVMVFCRSFTELPVILPNDLLGKDEIVTHENGHMTRAFRSTRHQSVRRLLSSTSSCTGEVTPDEQEMKEPS</sequence>
<feature type="signal peptide" evidence="8">
    <location>
        <begin position="1"/>
        <end position="39"/>
    </location>
</feature>
<evidence type="ECO:0000256" key="5">
    <source>
        <dbReference type="ARBA" id="ARBA00023136"/>
    </source>
</evidence>
<comment type="similarity">
    <text evidence="2">Belongs to the PA-phosphatase related phosphoesterase family.</text>
</comment>
<keyword evidence="8" id="KW-0732">Signal</keyword>
<dbReference type="InterPro" id="IPR036938">
    <property type="entry name" value="PAP2/HPO_sf"/>
</dbReference>
<comment type="subcellular location">
    <subcellularLocation>
        <location evidence="1">Membrane</location>
        <topology evidence="1">Multi-pass membrane protein</topology>
    </subcellularLocation>
</comment>
<dbReference type="SMART" id="SM00014">
    <property type="entry name" value="acidPPc"/>
    <property type="match status" value="1"/>
</dbReference>
<keyword evidence="5 7" id="KW-0472">Membrane</keyword>
<evidence type="ECO:0000256" key="4">
    <source>
        <dbReference type="ARBA" id="ARBA00022989"/>
    </source>
</evidence>
<feature type="domain" description="Phosphatidic acid phosphatase type 2/haloperoxidase" evidence="9">
    <location>
        <begin position="108"/>
        <end position="246"/>
    </location>
</feature>
<name>A0AAN9VGW2_9ORTH</name>
<protein>
    <recommendedName>
        <fullName evidence="9">Phosphatidic acid phosphatase type 2/haloperoxidase domain-containing protein</fullName>
    </recommendedName>
</protein>
<evidence type="ECO:0000256" key="1">
    <source>
        <dbReference type="ARBA" id="ARBA00004141"/>
    </source>
</evidence>
<dbReference type="InterPro" id="IPR000326">
    <property type="entry name" value="PAP2/HPO"/>
</dbReference>
<dbReference type="Pfam" id="PF01569">
    <property type="entry name" value="PAP2"/>
    <property type="match status" value="1"/>
</dbReference>
<evidence type="ECO:0000256" key="6">
    <source>
        <dbReference type="SAM" id="MobiDB-lite"/>
    </source>
</evidence>
<feature type="region of interest" description="Disordered" evidence="6">
    <location>
        <begin position="294"/>
        <end position="315"/>
    </location>
</feature>
<evidence type="ECO:0000256" key="7">
    <source>
        <dbReference type="SAM" id="Phobius"/>
    </source>
</evidence>
<evidence type="ECO:0000313" key="10">
    <source>
        <dbReference type="EMBL" id="KAK7864694.1"/>
    </source>
</evidence>
<dbReference type="GO" id="GO:0046839">
    <property type="term" value="P:phospholipid dephosphorylation"/>
    <property type="evidence" value="ECO:0007669"/>
    <property type="project" value="TreeGrafter"/>
</dbReference>
<dbReference type="PANTHER" id="PTHR10165">
    <property type="entry name" value="LIPID PHOSPHATE PHOSPHATASE"/>
    <property type="match status" value="1"/>
</dbReference>
<evidence type="ECO:0000313" key="11">
    <source>
        <dbReference type="Proteomes" id="UP001378592"/>
    </source>
</evidence>
<dbReference type="InterPro" id="IPR043216">
    <property type="entry name" value="PAP-like"/>
</dbReference>
<feature type="transmembrane region" description="Helical" evidence="7">
    <location>
        <begin position="202"/>
        <end position="222"/>
    </location>
</feature>
<feature type="transmembrane region" description="Helical" evidence="7">
    <location>
        <begin position="228"/>
        <end position="250"/>
    </location>
</feature>
<dbReference type="Proteomes" id="UP001378592">
    <property type="component" value="Unassembled WGS sequence"/>
</dbReference>
<dbReference type="SUPFAM" id="SSF48317">
    <property type="entry name" value="Acid phosphatase/Vanadium-dependent haloperoxidase"/>
    <property type="match status" value="1"/>
</dbReference>
<feature type="transmembrane region" description="Helical" evidence="7">
    <location>
        <begin position="111"/>
        <end position="129"/>
    </location>
</feature>
<dbReference type="CDD" id="cd03384">
    <property type="entry name" value="PAP2_wunen"/>
    <property type="match status" value="1"/>
</dbReference>
<accession>A0AAN9VGW2</accession>
<organism evidence="10 11">
    <name type="scientific">Gryllus longicercus</name>
    <dbReference type="NCBI Taxonomy" id="2509291"/>
    <lineage>
        <taxon>Eukaryota</taxon>
        <taxon>Metazoa</taxon>
        <taxon>Ecdysozoa</taxon>
        <taxon>Arthropoda</taxon>
        <taxon>Hexapoda</taxon>
        <taxon>Insecta</taxon>
        <taxon>Pterygota</taxon>
        <taxon>Neoptera</taxon>
        <taxon>Polyneoptera</taxon>
        <taxon>Orthoptera</taxon>
        <taxon>Ensifera</taxon>
        <taxon>Gryllidea</taxon>
        <taxon>Grylloidea</taxon>
        <taxon>Gryllidae</taxon>
        <taxon>Gryllinae</taxon>
        <taxon>Gryllus</taxon>
    </lineage>
</organism>
<evidence type="ECO:0000259" key="9">
    <source>
        <dbReference type="SMART" id="SM00014"/>
    </source>
</evidence>
<evidence type="ECO:0000256" key="8">
    <source>
        <dbReference type="SAM" id="SignalP"/>
    </source>
</evidence>
<keyword evidence="4 7" id="KW-1133">Transmembrane helix</keyword>
<gene>
    <name evidence="10" type="ORF">R5R35_010952</name>
</gene>
<keyword evidence="3 7" id="KW-0812">Transmembrane</keyword>